<dbReference type="GO" id="GO:0005524">
    <property type="term" value="F:ATP binding"/>
    <property type="evidence" value="ECO:0007669"/>
    <property type="project" value="InterPro"/>
</dbReference>
<dbReference type="InterPro" id="IPR034151">
    <property type="entry name" value="TOPRIM_DnaG_bac"/>
</dbReference>
<keyword evidence="13" id="KW-1185">Reference proteome</keyword>
<sequence length="1199" mass="137465">MIANETIEAVRNLPIEEVVDRYVELKRKGKYYFGKSPFSEDKTASFSVTPSKGIFKCFSSEKFGDAIKFIQELKGLSFTDAVKQICQDQGIQLQYIQTNIYSAEEKKKREEARKKKETTQIVLNFALNFFLAQDFPDKFKKVRKFTETIIDQYKVGYAPYGNKLFEALQKEQFDLEVCIEAGLIGKGDNGYYDYFRGRVIFPIFDDWGQILSFTGRTDAYYFPSDVEALKKEKKHIPQKYFNSPDSVWQKGKHLYGLHLAKEGIKKYEFAILVEGTTDVMRLAQHEYNNAVAPCGTAFTEDQIKLLKKYTDNVLIIADNDISKREGKKGKGVASMEEHAVRLLHAGFKKVDVLIPEVEGTDPDGFLKLKRKNEVDKFIYAKMSFLDHYLLNYCTAEGAAGAAERTDAITWAGEVISNIPDELFRQSAYENLCNKWKPFKHFKLPKKQEEITLPEGIGQESRDDFFEFQFYEKDNSYYTSEGKKGERRICAFTMQYLYFVVTDDIPLFIIRFKNAFGRIAVKAFTSDATIVVNEFRKQVARIYGRFIFEGKEEDLNKINMKLRGGLKKAEEPQVIGHDNHGFYIFGNGILKDNQLLKPDEFGVVRVTFPITDNDSFMKIEKDTVIDIAGKDYLIEDTEKAKNDLGDKLPSLIKNKQINRLKFFFLPFADKRGIVPEGDYRAQQLMIIDMNSKLTFESWSKHLRDVHGDHSILMTGYYIMSLFRDVVYDHNNSYAPLLSLFGPPGTGKSTAGRSLARMWGANHCEEEGMNINNDTARGIESYVNKFSNTIMWVNEFSRQLGKDSSAKLELLKQFAGGSERKTKTTKQYKSNNAKNRNGTIISGQDSVNFDPGLNDRCIPLKFEPVAHNKEAFAILKNHESSGRCTAVTRELLNYRNVFSDTYIATAGNVRSELEKRLQKEVEKGRLTNFPDERIILNVESVVAPIVVFKDLLKFSFTEEELFEEAIKNIKYKVSIKKSNNEVATFFSVIGAAGLVYGNHYKIEKENDGTGRNKLFLRLRTIMPLYRSASQRQGMSPFNESDIKDMLLMHRAADNKEKVEERFKLGDRNKWVNFPRINKYSTSALVLDYDILSNEGLDTLNKEVGGAEPMSSNKPDEKTEKKTDTPKHPLDEYFNTDKIKVTDFTKAYILKSGKGSVDGHKYINGMIRKGLAKRVRIAWQELNENNQEIQVSHETIVKLFKK</sequence>
<dbReference type="Gene3D" id="3.90.580.10">
    <property type="entry name" value="Zinc finger, CHC2-type domain"/>
    <property type="match status" value="1"/>
</dbReference>
<dbReference type="Gene3D" id="3.90.980.10">
    <property type="entry name" value="DNA primase, catalytic core, N-terminal domain"/>
    <property type="match status" value="1"/>
</dbReference>
<evidence type="ECO:0000313" key="13">
    <source>
        <dbReference type="Proteomes" id="UP000179797"/>
    </source>
</evidence>
<evidence type="ECO:0000256" key="10">
    <source>
        <dbReference type="SAM" id="MobiDB-lite"/>
    </source>
</evidence>
<dbReference type="PROSITE" id="PS50880">
    <property type="entry name" value="TOPRIM"/>
    <property type="match status" value="1"/>
</dbReference>
<evidence type="ECO:0000256" key="1">
    <source>
        <dbReference type="ARBA" id="ARBA00022478"/>
    </source>
</evidence>
<dbReference type="InterPro" id="IPR013264">
    <property type="entry name" value="DNAG_N"/>
</dbReference>
<reference evidence="12 13" key="1">
    <citation type="journal article" date="2012" name="Int. J. Syst. Evol. Microbiol.">
        <title>Flammeovirga pacifica sp. nov., isolated from deep-sea sediment.</title>
        <authorList>
            <person name="Xu H."/>
            <person name="Fu Y."/>
            <person name="Yang N."/>
            <person name="Ding Z."/>
            <person name="Lai Q."/>
            <person name="Zeng R."/>
        </authorList>
    </citation>
    <scope>NUCLEOTIDE SEQUENCE [LARGE SCALE GENOMIC DNA]</scope>
    <source>
        <strain evidence="13">DSM 24597 / LMG 26175 / WPAGA1</strain>
    </source>
</reference>
<protein>
    <recommendedName>
        <fullName evidence="11">Toprim domain-containing protein</fullName>
    </recommendedName>
</protein>
<feature type="compositionally biased region" description="Basic and acidic residues" evidence="10">
    <location>
        <begin position="1111"/>
        <end position="1127"/>
    </location>
</feature>
<dbReference type="InterPro" id="IPR037068">
    <property type="entry name" value="DNA_primase_core_N_sf"/>
</dbReference>
<dbReference type="GO" id="GO:0005737">
    <property type="term" value="C:cytoplasm"/>
    <property type="evidence" value="ECO:0007669"/>
    <property type="project" value="TreeGrafter"/>
</dbReference>
<dbReference type="EMBL" id="JRYR02000001">
    <property type="protein sequence ID" value="OHX67386.1"/>
    <property type="molecule type" value="Genomic_DNA"/>
</dbReference>
<evidence type="ECO:0000256" key="7">
    <source>
        <dbReference type="ARBA" id="ARBA00022771"/>
    </source>
</evidence>
<dbReference type="GO" id="GO:0008270">
    <property type="term" value="F:zinc ion binding"/>
    <property type="evidence" value="ECO:0007669"/>
    <property type="project" value="UniProtKB-KW"/>
</dbReference>
<dbReference type="InterPro" id="IPR002694">
    <property type="entry name" value="Znf_CHC2"/>
</dbReference>
<dbReference type="InterPro" id="IPR003959">
    <property type="entry name" value="ATPase_AAA_core"/>
</dbReference>
<evidence type="ECO:0000256" key="5">
    <source>
        <dbReference type="ARBA" id="ARBA00022705"/>
    </source>
</evidence>
<dbReference type="GO" id="GO:0000428">
    <property type="term" value="C:DNA-directed RNA polymerase complex"/>
    <property type="evidence" value="ECO:0007669"/>
    <property type="project" value="UniProtKB-KW"/>
</dbReference>
<accession>A0A1S1Z287</accession>
<proteinExistence type="predicted"/>
<keyword evidence="3" id="KW-0808">Transferase</keyword>
<evidence type="ECO:0000256" key="8">
    <source>
        <dbReference type="ARBA" id="ARBA00022833"/>
    </source>
</evidence>
<keyword evidence="7" id="KW-0863">Zinc-finger</keyword>
<dbReference type="InterPro" id="IPR036977">
    <property type="entry name" value="DNA_primase_Znf_CHC2"/>
</dbReference>
<dbReference type="Pfam" id="PF08275">
    <property type="entry name" value="DNAG_N"/>
    <property type="match status" value="1"/>
</dbReference>
<keyword evidence="1" id="KW-0240">DNA-directed RNA polymerase</keyword>
<dbReference type="STRING" id="915059.NH26_14045"/>
<dbReference type="SMART" id="SM00400">
    <property type="entry name" value="ZnF_CHCC"/>
    <property type="match status" value="1"/>
</dbReference>
<keyword evidence="4" id="KW-0548">Nucleotidyltransferase</keyword>
<keyword evidence="5" id="KW-0235">DNA replication</keyword>
<gene>
    <name evidence="12" type="ORF">NH26_14045</name>
</gene>
<dbReference type="AlphaFoldDB" id="A0A1S1Z287"/>
<dbReference type="Pfam" id="PF13662">
    <property type="entry name" value="Toprim_4"/>
    <property type="match status" value="1"/>
</dbReference>
<comment type="caution">
    <text evidence="12">The sequence shown here is derived from an EMBL/GenBank/DDBJ whole genome shotgun (WGS) entry which is preliminary data.</text>
</comment>
<dbReference type="Gene3D" id="3.40.1360.10">
    <property type="match status" value="1"/>
</dbReference>
<dbReference type="RefSeq" id="WP_044229027.1">
    <property type="nucleotide sequence ID" value="NZ_JRYR02000001.1"/>
</dbReference>
<keyword evidence="9" id="KW-0804">Transcription</keyword>
<dbReference type="GO" id="GO:0016887">
    <property type="term" value="F:ATP hydrolysis activity"/>
    <property type="evidence" value="ECO:0007669"/>
    <property type="project" value="InterPro"/>
</dbReference>
<dbReference type="PANTHER" id="PTHR30313:SF2">
    <property type="entry name" value="DNA PRIMASE"/>
    <property type="match status" value="1"/>
</dbReference>
<evidence type="ECO:0000256" key="2">
    <source>
        <dbReference type="ARBA" id="ARBA00022515"/>
    </source>
</evidence>
<evidence type="ECO:0000256" key="4">
    <source>
        <dbReference type="ARBA" id="ARBA00022695"/>
    </source>
</evidence>
<dbReference type="Pfam" id="PF01807">
    <property type="entry name" value="Zn_ribbon_DnaG"/>
    <property type="match status" value="1"/>
</dbReference>
<dbReference type="InterPro" id="IPR027417">
    <property type="entry name" value="P-loop_NTPase"/>
</dbReference>
<keyword evidence="6" id="KW-0479">Metal-binding</keyword>
<dbReference type="SMART" id="SM00493">
    <property type="entry name" value="TOPRIM"/>
    <property type="match status" value="1"/>
</dbReference>
<dbReference type="InterPro" id="IPR006171">
    <property type="entry name" value="TOPRIM_dom"/>
</dbReference>
<name>A0A1S1Z287_FLAPC</name>
<dbReference type="Pfam" id="PF00004">
    <property type="entry name" value="AAA"/>
    <property type="match status" value="1"/>
</dbReference>
<dbReference type="GO" id="GO:1990077">
    <property type="term" value="C:primosome complex"/>
    <property type="evidence" value="ECO:0007669"/>
    <property type="project" value="UniProtKB-KW"/>
</dbReference>
<dbReference type="GO" id="GO:0003899">
    <property type="term" value="F:DNA-directed RNA polymerase activity"/>
    <property type="evidence" value="ECO:0007669"/>
    <property type="project" value="InterPro"/>
</dbReference>
<evidence type="ECO:0000313" key="12">
    <source>
        <dbReference type="EMBL" id="OHX67386.1"/>
    </source>
</evidence>
<evidence type="ECO:0000259" key="11">
    <source>
        <dbReference type="PROSITE" id="PS50880"/>
    </source>
</evidence>
<dbReference type="SUPFAM" id="SSF52540">
    <property type="entry name" value="P-loop containing nucleoside triphosphate hydrolases"/>
    <property type="match status" value="1"/>
</dbReference>
<dbReference type="Gene3D" id="3.40.50.300">
    <property type="entry name" value="P-loop containing nucleotide triphosphate hydrolases"/>
    <property type="match status" value="1"/>
</dbReference>
<dbReference type="InterPro" id="IPR050219">
    <property type="entry name" value="DnaG_primase"/>
</dbReference>
<evidence type="ECO:0000256" key="3">
    <source>
        <dbReference type="ARBA" id="ARBA00022679"/>
    </source>
</evidence>
<dbReference type="OrthoDB" id="1110431at2"/>
<dbReference type="GO" id="GO:0003677">
    <property type="term" value="F:DNA binding"/>
    <property type="evidence" value="ECO:0007669"/>
    <property type="project" value="InterPro"/>
</dbReference>
<feature type="domain" description="Toprim" evidence="11">
    <location>
        <begin position="268"/>
        <end position="355"/>
    </location>
</feature>
<dbReference type="PANTHER" id="PTHR30313">
    <property type="entry name" value="DNA PRIMASE"/>
    <property type="match status" value="1"/>
</dbReference>
<evidence type="ECO:0000256" key="9">
    <source>
        <dbReference type="ARBA" id="ARBA00023163"/>
    </source>
</evidence>
<keyword evidence="8" id="KW-0862">Zinc</keyword>
<dbReference type="CDD" id="cd03364">
    <property type="entry name" value="TOPRIM_DnaG_primases"/>
    <property type="match status" value="1"/>
</dbReference>
<dbReference type="SUPFAM" id="SSF57783">
    <property type="entry name" value="Zinc beta-ribbon"/>
    <property type="match status" value="1"/>
</dbReference>
<evidence type="ECO:0000256" key="6">
    <source>
        <dbReference type="ARBA" id="ARBA00022723"/>
    </source>
</evidence>
<dbReference type="GO" id="GO:0006269">
    <property type="term" value="P:DNA replication, synthesis of primer"/>
    <property type="evidence" value="ECO:0007669"/>
    <property type="project" value="UniProtKB-KW"/>
</dbReference>
<keyword evidence="2" id="KW-0639">Primosome</keyword>
<organism evidence="12 13">
    <name type="scientific">Flammeovirga pacifica</name>
    <dbReference type="NCBI Taxonomy" id="915059"/>
    <lineage>
        <taxon>Bacteria</taxon>
        <taxon>Pseudomonadati</taxon>
        <taxon>Bacteroidota</taxon>
        <taxon>Cytophagia</taxon>
        <taxon>Cytophagales</taxon>
        <taxon>Flammeovirgaceae</taxon>
        <taxon>Flammeovirga</taxon>
    </lineage>
</organism>
<dbReference type="SUPFAM" id="SSF56731">
    <property type="entry name" value="DNA primase core"/>
    <property type="match status" value="1"/>
</dbReference>
<feature type="region of interest" description="Disordered" evidence="10">
    <location>
        <begin position="1099"/>
        <end position="1127"/>
    </location>
</feature>
<dbReference type="Proteomes" id="UP000179797">
    <property type="component" value="Unassembled WGS sequence"/>
</dbReference>